<feature type="transmembrane region" description="Helical" evidence="1">
    <location>
        <begin position="183"/>
        <end position="202"/>
    </location>
</feature>
<feature type="transmembrane region" description="Helical" evidence="1">
    <location>
        <begin position="153"/>
        <end position="171"/>
    </location>
</feature>
<accession>A0A4U1L4E5</accession>
<name>A0A4U1L4E5_9SPHN</name>
<sequence>MDMFALHRMARLRFRQRGEAMRDGTVHVDPRDGGGRVPMPREEWDRCVDWFACEIRPATRALKLLILLQIPLAILTLGILTRLDLIAPIDRMFAGAFAIVPVLVVTCWPLLLGAAIYWRAYRTIVRHFADGLAQRPRVPAADRTTRRLHLAEIVALVLVGPHLLIALYGTLAPNAFDHTPWMGTRLGPLDLIGFALLGWIGWRHLRRRRFA</sequence>
<feature type="transmembrane region" description="Helical" evidence="1">
    <location>
        <begin position="64"/>
        <end position="81"/>
    </location>
</feature>
<proteinExistence type="predicted"/>
<feature type="transmembrane region" description="Helical" evidence="1">
    <location>
        <begin position="93"/>
        <end position="118"/>
    </location>
</feature>
<comment type="caution">
    <text evidence="2">The sequence shown here is derived from an EMBL/GenBank/DDBJ whole genome shotgun (WGS) entry which is preliminary data.</text>
</comment>
<evidence type="ECO:0000313" key="2">
    <source>
        <dbReference type="EMBL" id="TKD51120.1"/>
    </source>
</evidence>
<keyword evidence="1" id="KW-1133">Transmembrane helix</keyword>
<keyword evidence="1" id="KW-0812">Transmembrane</keyword>
<keyword evidence="1" id="KW-0472">Membrane</keyword>
<protein>
    <submittedName>
        <fullName evidence="2">Uncharacterized protein</fullName>
    </submittedName>
</protein>
<gene>
    <name evidence="2" type="ORF">FBR43_10390</name>
</gene>
<dbReference type="EMBL" id="SWKR01000002">
    <property type="protein sequence ID" value="TKD51120.1"/>
    <property type="molecule type" value="Genomic_DNA"/>
</dbReference>
<keyword evidence="3" id="KW-1185">Reference proteome</keyword>
<dbReference type="Proteomes" id="UP000309138">
    <property type="component" value="Unassembled WGS sequence"/>
</dbReference>
<evidence type="ECO:0000256" key="1">
    <source>
        <dbReference type="SAM" id="Phobius"/>
    </source>
</evidence>
<reference evidence="2 3" key="1">
    <citation type="submission" date="2019-04" db="EMBL/GenBank/DDBJ databases">
        <authorList>
            <person name="Yang Y."/>
            <person name="Wei D."/>
        </authorList>
    </citation>
    <scope>NUCLEOTIDE SEQUENCE [LARGE SCALE GENOMIC DNA]</scope>
    <source>
        <strain evidence="2 3">L-1-4w-11</strain>
    </source>
</reference>
<evidence type="ECO:0000313" key="3">
    <source>
        <dbReference type="Proteomes" id="UP000309138"/>
    </source>
</evidence>
<organism evidence="2 3">
    <name type="scientific">Sphingomonas baiyangensis</name>
    <dbReference type="NCBI Taxonomy" id="2572576"/>
    <lineage>
        <taxon>Bacteria</taxon>
        <taxon>Pseudomonadati</taxon>
        <taxon>Pseudomonadota</taxon>
        <taxon>Alphaproteobacteria</taxon>
        <taxon>Sphingomonadales</taxon>
        <taxon>Sphingomonadaceae</taxon>
        <taxon>Sphingomonas</taxon>
    </lineage>
</organism>
<dbReference type="AlphaFoldDB" id="A0A4U1L4E5"/>